<dbReference type="EMBL" id="QJKJ01016566">
    <property type="protein sequence ID" value="RDX60808.1"/>
    <property type="molecule type" value="Genomic_DNA"/>
</dbReference>
<comment type="caution">
    <text evidence="1">The sequence shown here is derived from an EMBL/GenBank/DDBJ whole genome shotgun (WGS) entry which is preliminary data.</text>
</comment>
<proteinExistence type="predicted"/>
<organism evidence="1 2">
    <name type="scientific">Mucuna pruriens</name>
    <name type="common">Velvet bean</name>
    <name type="synonym">Dolichos pruriens</name>
    <dbReference type="NCBI Taxonomy" id="157652"/>
    <lineage>
        <taxon>Eukaryota</taxon>
        <taxon>Viridiplantae</taxon>
        <taxon>Streptophyta</taxon>
        <taxon>Embryophyta</taxon>
        <taxon>Tracheophyta</taxon>
        <taxon>Spermatophyta</taxon>
        <taxon>Magnoliopsida</taxon>
        <taxon>eudicotyledons</taxon>
        <taxon>Gunneridae</taxon>
        <taxon>Pentapetalae</taxon>
        <taxon>rosids</taxon>
        <taxon>fabids</taxon>
        <taxon>Fabales</taxon>
        <taxon>Fabaceae</taxon>
        <taxon>Papilionoideae</taxon>
        <taxon>50 kb inversion clade</taxon>
        <taxon>NPAAA clade</taxon>
        <taxon>indigoferoid/millettioid clade</taxon>
        <taxon>Phaseoleae</taxon>
        <taxon>Mucuna</taxon>
    </lineage>
</organism>
<dbReference type="AlphaFoldDB" id="A0A371E447"/>
<dbReference type="Proteomes" id="UP000257109">
    <property type="component" value="Unassembled WGS sequence"/>
</dbReference>
<protein>
    <submittedName>
        <fullName evidence="1">Uncharacterized protein</fullName>
    </submittedName>
</protein>
<feature type="non-terminal residue" evidence="1">
    <location>
        <position position="1"/>
    </location>
</feature>
<reference evidence="1" key="1">
    <citation type="submission" date="2018-05" db="EMBL/GenBank/DDBJ databases">
        <title>Draft genome of Mucuna pruriens seed.</title>
        <authorList>
            <person name="Nnadi N.E."/>
            <person name="Vos R."/>
            <person name="Hasami M.H."/>
            <person name="Devisetty U.K."/>
            <person name="Aguiy J.C."/>
        </authorList>
    </citation>
    <scope>NUCLEOTIDE SEQUENCE [LARGE SCALE GENOMIC DNA]</scope>
    <source>
        <strain evidence="1">JCA_2017</strain>
    </source>
</reference>
<accession>A0A371E447</accession>
<keyword evidence="2" id="KW-1185">Reference proteome</keyword>
<sequence>MTKDRNIFKDINDCIKVKVRFGNGTILKSKGKDIVMVEIKRVFGILKKFKALVEKQTGKHMNYSKVDENAYWNLEEEKVKNKILIPMQQPQEEVEEVAGDLGTPLHLYTNKILPEFTPGQSLRLLMTNKKLYTNVGALEVDALHYKSLIESLLYLTTTQANHVCWKSSIKIHAETKSNSLWNS</sequence>
<evidence type="ECO:0000313" key="2">
    <source>
        <dbReference type="Proteomes" id="UP000257109"/>
    </source>
</evidence>
<evidence type="ECO:0000313" key="1">
    <source>
        <dbReference type="EMBL" id="RDX60808.1"/>
    </source>
</evidence>
<name>A0A371E447_MUCPR</name>
<gene>
    <name evidence="1" type="ORF">CR513_61021</name>
</gene>